<evidence type="ECO:0000256" key="5">
    <source>
        <dbReference type="ARBA" id="ARBA00023237"/>
    </source>
</evidence>
<reference evidence="9 10" key="1">
    <citation type="submission" date="2019-05" db="EMBL/GenBank/DDBJ databases">
        <title>Dyadobacter AR-3-8 sp. nov., isolated from arctic soil.</title>
        <authorList>
            <person name="Chaudhary D.K."/>
        </authorList>
    </citation>
    <scope>NUCLEOTIDE SEQUENCE [LARGE SCALE GENOMIC DNA]</scope>
    <source>
        <strain evidence="9 10">AR-3-8</strain>
    </source>
</reference>
<evidence type="ECO:0000313" key="10">
    <source>
        <dbReference type="Proteomes" id="UP000304900"/>
    </source>
</evidence>
<name>A0A4U6D456_9BACT</name>
<gene>
    <name evidence="9" type="ORF">FDK13_13825</name>
</gene>
<keyword evidence="4" id="KW-0472">Membrane</keyword>
<dbReference type="EMBL" id="SZVO01000006">
    <property type="protein sequence ID" value="TKT91446.1"/>
    <property type="molecule type" value="Genomic_DNA"/>
</dbReference>
<dbReference type="Pfam" id="PF14322">
    <property type="entry name" value="SusD-like_3"/>
    <property type="match status" value="1"/>
</dbReference>
<keyword evidence="10" id="KW-1185">Reference proteome</keyword>
<dbReference type="SUPFAM" id="SSF48452">
    <property type="entry name" value="TPR-like"/>
    <property type="match status" value="1"/>
</dbReference>
<dbReference type="Gene3D" id="1.25.40.390">
    <property type="match status" value="1"/>
</dbReference>
<organism evidence="9 10">
    <name type="scientific">Dyadobacter frigoris</name>
    <dbReference type="NCBI Taxonomy" id="2576211"/>
    <lineage>
        <taxon>Bacteria</taxon>
        <taxon>Pseudomonadati</taxon>
        <taxon>Bacteroidota</taxon>
        <taxon>Cytophagia</taxon>
        <taxon>Cytophagales</taxon>
        <taxon>Spirosomataceae</taxon>
        <taxon>Dyadobacter</taxon>
    </lineage>
</organism>
<dbReference type="InterPro" id="IPR012944">
    <property type="entry name" value="SusD_RagB_dom"/>
</dbReference>
<dbReference type="Pfam" id="PF07980">
    <property type="entry name" value="SusD_RagB"/>
    <property type="match status" value="1"/>
</dbReference>
<feature type="domain" description="SusD-like N-terminal" evidence="8">
    <location>
        <begin position="25"/>
        <end position="229"/>
    </location>
</feature>
<dbReference type="Proteomes" id="UP000304900">
    <property type="component" value="Unassembled WGS sequence"/>
</dbReference>
<evidence type="ECO:0000313" key="9">
    <source>
        <dbReference type="EMBL" id="TKT91446.1"/>
    </source>
</evidence>
<feature type="chain" id="PRO_5020721872" evidence="6">
    <location>
        <begin position="22"/>
        <end position="532"/>
    </location>
</feature>
<sequence length="532" mass="59522">MRLYIKHSILSGMALMLSLTACDEKWVDTKPNGESTTAYFWDSEDDVIKGVASMYVAMRDEETWGRNLFWVQNASDDLIVGRSKADGENIKNFIPSGNEGYLTGGWNDLYSMMNKANQTIEGVKKATNVSDAVRNRSLGEAYFVRAFSHFWIAYIWGHKNQGVPYDGIENAEFGLRIPPQLPSVTDNYAQIISDLQKAADLLPLFQTFGAADKGRAHKAAAWGYMVKTYAYWAQYDNTKWAAIPDIADKIKNEGGRALVTGQGSNLANYKAVFKAANNWSSEYIWSVTSGVQGGSEFPGVVMENKGWGIYNGWGYFQPTAELYDEYEANDPRREATILKFGDKFTFFGVERAYFSTNSLSGFQINKYMDPYSNGTNQDPGTNTQINQNGDYPTTTLNLPLMRYAEVLLFKAEALIQQGKNSEAAAPLNEVRARVGLAPITAPTLANLKHERRVELGCEWTDRLADLKRWGDYDKINAPLHGRIHTNKTDPASTFTVQQVWPARTFTAAKLAWPISPNEIARSNGAYKQTPGW</sequence>
<evidence type="ECO:0000259" key="7">
    <source>
        <dbReference type="Pfam" id="PF07980"/>
    </source>
</evidence>
<keyword evidence="5" id="KW-0998">Cell outer membrane</keyword>
<dbReference type="CDD" id="cd08977">
    <property type="entry name" value="SusD"/>
    <property type="match status" value="1"/>
</dbReference>
<feature type="domain" description="RagB/SusD" evidence="7">
    <location>
        <begin position="282"/>
        <end position="532"/>
    </location>
</feature>
<proteinExistence type="inferred from homology"/>
<dbReference type="OrthoDB" id="618454at2"/>
<comment type="similarity">
    <text evidence="2">Belongs to the SusD family.</text>
</comment>
<dbReference type="InterPro" id="IPR033985">
    <property type="entry name" value="SusD-like_N"/>
</dbReference>
<evidence type="ECO:0000256" key="2">
    <source>
        <dbReference type="ARBA" id="ARBA00006275"/>
    </source>
</evidence>
<feature type="signal peptide" evidence="6">
    <location>
        <begin position="1"/>
        <end position="21"/>
    </location>
</feature>
<dbReference type="PROSITE" id="PS51257">
    <property type="entry name" value="PROKAR_LIPOPROTEIN"/>
    <property type="match status" value="1"/>
</dbReference>
<dbReference type="GO" id="GO:0009279">
    <property type="term" value="C:cell outer membrane"/>
    <property type="evidence" value="ECO:0007669"/>
    <property type="project" value="UniProtKB-SubCell"/>
</dbReference>
<dbReference type="InterPro" id="IPR011990">
    <property type="entry name" value="TPR-like_helical_dom_sf"/>
</dbReference>
<evidence type="ECO:0000259" key="8">
    <source>
        <dbReference type="Pfam" id="PF14322"/>
    </source>
</evidence>
<accession>A0A4U6D456</accession>
<evidence type="ECO:0000256" key="3">
    <source>
        <dbReference type="ARBA" id="ARBA00022729"/>
    </source>
</evidence>
<evidence type="ECO:0000256" key="6">
    <source>
        <dbReference type="SAM" id="SignalP"/>
    </source>
</evidence>
<comment type="subcellular location">
    <subcellularLocation>
        <location evidence="1">Cell outer membrane</location>
    </subcellularLocation>
</comment>
<protein>
    <submittedName>
        <fullName evidence="9">RagB/SusD family nutrient uptake outer membrane protein</fullName>
    </submittedName>
</protein>
<evidence type="ECO:0000256" key="4">
    <source>
        <dbReference type="ARBA" id="ARBA00023136"/>
    </source>
</evidence>
<dbReference type="RefSeq" id="WP_137340594.1">
    <property type="nucleotide sequence ID" value="NZ_BSQH01000003.1"/>
</dbReference>
<keyword evidence="3 6" id="KW-0732">Signal</keyword>
<evidence type="ECO:0000256" key="1">
    <source>
        <dbReference type="ARBA" id="ARBA00004442"/>
    </source>
</evidence>
<comment type="caution">
    <text evidence="9">The sequence shown here is derived from an EMBL/GenBank/DDBJ whole genome shotgun (WGS) entry which is preliminary data.</text>
</comment>
<dbReference type="AlphaFoldDB" id="A0A4U6D456"/>